<gene>
    <name evidence="1" type="ORF">PAPOLLO_LOCUS22420</name>
</gene>
<comment type="caution">
    <text evidence="1">The sequence shown here is derived from an EMBL/GenBank/DDBJ whole genome shotgun (WGS) entry which is preliminary data.</text>
</comment>
<proteinExistence type="predicted"/>
<protein>
    <submittedName>
        <fullName evidence="1">(apollo) hypothetical protein</fullName>
    </submittedName>
</protein>
<evidence type="ECO:0000313" key="2">
    <source>
        <dbReference type="Proteomes" id="UP000691718"/>
    </source>
</evidence>
<name>A0A8S3XVY3_PARAO</name>
<reference evidence="1" key="1">
    <citation type="submission" date="2021-04" db="EMBL/GenBank/DDBJ databases">
        <authorList>
            <person name="Tunstrom K."/>
        </authorList>
    </citation>
    <scope>NUCLEOTIDE SEQUENCE</scope>
</reference>
<sequence>MSGWNKWRTLTGVLCDPKMPIRTKGKVYKTAVRPVLLYGSETWASTKIHEQKLHATEMRMLRWAGGVTLKDKVRNEHVRGSFKVTPITDKITESRLRWYGHVMRRPDDHVVKKCLSMATKRRGRGRPQTTWLTNVRKDMLKLGLTEDDAYQRIEWRRRIKKADPA</sequence>
<dbReference type="Proteomes" id="UP000691718">
    <property type="component" value="Unassembled WGS sequence"/>
</dbReference>
<accession>A0A8S3XVY3</accession>
<dbReference type="PANTHER" id="PTHR46238">
    <property type="entry name" value="REVERSE TRANSCRIPTASE DOMAIN-CONTAINING PROTEIN"/>
    <property type="match status" value="1"/>
</dbReference>
<dbReference type="AlphaFoldDB" id="A0A8S3XVY3"/>
<organism evidence="1 2">
    <name type="scientific">Parnassius apollo</name>
    <name type="common">Apollo butterfly</name>
    <name type="synonym">Papilio apollo</name>
    <dbReference type="NCBI Taxonomy" id="110799"/>
    <lineage>
        <taxon>Eukaryota</taxon>
        <taxon>Metazoa</taxon>
        <taxon>Ecdysozoa</taxon>
        <taxon>Arthropoda</taxon>
        <taxon>Hexapoda</taxon>
        <taxon>Insecta</taxon>
        <taxon>Pterygota</taxon>
        <taxon>Neoptera</taxon>
        <taxon>Endopterygota</taxon>
        <taxon>Lepidoptera</taxon>
        <taxon>Glossata</taxon>
        <taxon>Ditrysia</taxon>
        <taxon>Papilionoidea</taxon>
        <taxon>Papilionidae</taxon>
        <taxon>Parnassiinae</taxon>
        <taxon>Parnassini</taxon>
        <taxon>Parnassius</taxon>
        <taxon>Parnassius</taxon>
    </lineage>
</organism>
<dbReference type="PANTHER" id="PTHR46238:SF8">
    <property type="entry name" value="ENDONUCLEASE_EXONUCLEASE_PHOSPHATASE DOMAIN-CONTAINING PROTEIN"/>
    <property type="match status" value="1"/>
</dbReference>
<evidence type="ECO:0000313" key="1">
    <source>
        <dbReference type="EMBL" id="CAG5042468.1"/>
    </source>
</evidence>
<dbReference type="EMBL" id="CAJQZP010001371">
    <property type="protein sequence ID" value="CAG5042468.1"/>
    <property type="molecule type" value="Genomic_DNA"/>
</dbReference>
<dbReference type="OrthoDB" id="424543at2759"/>
<keyword evidence="2" id="KW-1185">Reference proteome</keyword>